<keyword evidence="1" id="KW-1133">Transmembrane helix</keyword>
<keyword evidence="1" id="KW-0472">Membrane</keyword>
<sequence length="78" mass="9411">MDHIKKFNFNFFVIIKLILNFIKIIIIQILILKKCHILTRFAYLDKHIIIVLIVIMVDMCLISVILVLYYLKKLQETY</sequence>
<gene>
    <name evidence="2" type="ORF">Hokovirus_1_78</name>
</gene>
<reference evidence="2" key="1">
    <citation type="journal article" date="2017" name="Science">
        <title>Giant viruses with an expanded complement of translation system components.</title>
        <authorList>
            <person name="Schulz F."/>
            <person name="Yutin N."/>
            <person name="Ivanova N.N."/>
            <person name="Ortega D.R."/>
            <person name="Lee T.K."/>
            <person name="Vierheilig J."/>
            <person name="Daims H."/>
            <person name="Horn M."/>
            <person name="Wagner M."/>
            <person name="Jensen G.J."/>
            <person name="Kyrpides N.C."/>
            <person name="Koonin E.V."/>
            <person name="Woyke T."/>
        </authorList>
    </citation>
    <scope>NUCLEOTIDE SEQUENCE</scope>
    <source>
        <strain evidence="2">HKV1</strain>
    </source>
</reference>
<feature type="transmembrane region" description="Helical" evidence="1">
    <location>
        <begin position="7"/>
        <end position="32"/>
    </location>
</feature>
<organism evidence="2">
    <name type="scientific">Hokovirus HKV1</name>
    <dbReference type="NCBI Taxonomy" id="1977638"/>
    <lineage>
        <taxon>Viruses</taxon>
        <taxon>Varidnaviria</taxon>
        <taxon>Bamfordvirae</taxon>
        <taxon>Nucleocytoviricota</taxon>
        <taxon>Megaviricetes</taxon>
        <taxon>Imitervirales</taxon>
        <taxon>Mimiviridae</taxon>
        <taxon>Klosneuvirinae</taxon>
        <taxon>Hokovirus</taxon>
    </lineage>
</organism>
<name>A0A1V0SEQ3_9VIRU</name>
<accession>A0A1V0SEQ3</accession>
<proteinExistence type="predicted"/>
<feature type="transmembrane region" description="Helical" evidence="1">
    <location>
        <begin position="47"/>
        <end position="71"/>
    </location>
</feature>
<evidence type="ECO:0000313" key="2">
    <source>
        <dbReference type="EMBL" id="ARF10199.1"/>
    </source>
</evidence>
<dbReference type="EMBL" id="KY684103">
    <property type="protein sequence ID" value="ARF10199.1"/>
    <property type="molecule type" value="Genomic_DNA"/>
</dbReference>
<evidence type="ECO:0000256" key="1">
    <source>
        <dbReference type="SAM" id="Phobius"/>
    </source>
</evidence>
<keyword evidence="1" id="KW-0812">Transmembrane</keyword>
<protein>
    <submittedName>
        <fullName evidence="2">Uncharacterized protein</fullName>
    </submittedName>
</protein>